<accession>A0AAE3FWH5</accession>
<dbReference type="CDD" id="cd03747">
    <property type="entry name" value="Ntn_PGA_like"/>
    <property type="match status" value="1"/>
</dbReference>
<dbReference type="PANTHER" id="PTHR34218:SF4">
    <property type="entry name" value="ACYL-HOMOSERINE LACTONE ACYLASE QUIP"/>
    <property type="match status" value="1"/>
</dbReference>
<dbReference type="InterPro" id="IPR023343">
    <property type="entry name" value="Penicillin_amidase_dom1"/>
</dbReference>
<dbReference type="InterPro" id="IPR043146">
    <property type="entry name" value="Penicillin_amidase_N_B-knob"/>
</dbReference>
<dbReference type="EMBL" id="JAKRVX010000002">
    <property type="protein sequence ID" value="MCL9816273.1"/>
    <property type="molecule type" value="Genomic_DNA"/>
</dbReference>
<keyword evidence="4" id="KW-1133">Transmembrane helix</keyword>
<dbReference type="RefSeq" id="WP_250583290.1">
    <property type="nucleotide sequence ID" value="NZ_JAKRVX010000002.1"/>
</dbReference>
<feature type="transmembrane region" description="Helical" evidence="4">
    <location>
        <begin position="12"/>
        <end position="33"/>
    </location>
</feature>
<reference evidence="5" key="2">
    <citation type="submission" date="2022-02" db="EMBL/GenBank/DDBJ databases">
        <authorList>
            <person name="Elcheninov A.G."/>
            <person name="Sorokin D.Y."/>
            <person name="Kublanov I.V."/>
        </authorList>
    </citation>
    <scope>NUCLEOTIDE SEQUENCE</scope>
    <source>
        <strain evidence="5">AArc-St2</strain>
    </source>
</reference>
<dbReference type="GO" id="GO:0016811">
    <property type="term" value="F:hydrolase activity, acting on carbon-nitrogen (but not peptide) bonds, in linear amides"/>
    <property type="evidence" value="ECO:0007669"/>
    <property type="project" value="InterPro"/>
</dbReference>
<dbReference type="InterPro" id="IPR014395">
    <property type="entry name" value="Pen/GL7ACA/AHL_acylase"/>
</dbReference>
<protein>
    <submittedName>
        <fullName evidence="5">Penicillin acylase family protein</fullName>
    </submittedName>
</protein>
<dbReference type="AlphaFoldDB" id="A0AAE3FWH5"/>
<evidence type="ECO:0000256" key="3">
    <source>
        <dbReference type="ARBA" id="ARBA00023145"/>
    </source>
</evidence>
<dbReference type="Pfam" id="PF01804">
    <property type="entry name" value="Penicil_amidase"/>
    <property type="match status" value="1"/>
</dbReference>
<evidence type="ECO:0000256" key="2">
    <source>
        <dbReference type="ARBA" id="ARBA00022801"/>
    </source>
</evidence>
<dbReference type="Proteomes" id="UP001203207">
    <property type="component" value="Unassembled WGS sequence"/>
</dbReference>
<dbReference type="PIRSF" id="PIRSF001227">
    <property type="entry name" value="Pen_acylase"/>
    <property type="match status" value="1"/>
</dbReference>
<name>A0AAE3FWH5_9EURY</name>
<dbReference type="InterPro" id="IPR029055">
    <property type="entry name" value="Ntn_hydrolases_N"/>
</dbReference>
<keyword evidence="4" id="KW-0812">Transmembrane</keyword>
<dbReference type="Gene3D" id="3.60.20.10">
    <property type="entry name" value="Glutamine Phosphoribosylpyrophosphate, subunit 1, domain 1"/>
    <property type="match status" value="1"/>
</dbReference>
<proteinExistence type="inferred from homology"/>
<dbReference type="Gene3D" id="1.10.1400.10">
    <property type="match status" value="1"/>
</dbReference>
<keyword evidence="6" id="KW-1185">Reference proteome</keyword>
<keyword evidence="4" id="KW-0472">Membrane</keyword>
<evidence type="ECO:0000313" key="5">
    <source>
        <dbReference type="EMBL" id="MCL9816273.1"/>
    </source>
</evidence>
<dbReference type="Gene3D" id="2.30.120.10">
    <property type="match status" value="1"/>
</dbReference>
<evidence type="ECO:0000313" key="6">
    <source>
        <dbReference type="Proteomes" id="UP001203207"/>
    </source>
</evidence>
<evidence type="ECO:0000256" key="1">
    <source>
        <dbReference type="ARBA" id="ARBA00006586"/>
    </source>
</evidence>
<gene>
    <name evidence="5" type="ORF">AArcSt2_04875</name>
</gene>
<organism evidence="5 6">
    <name type="scientific">Natronocalculus amylovorans</name>
    <dbReference type="NCBI Taxonomy" id="2917812"/>
    <lineage>
        <taxon>Archaea</taxon>
        <taxon>Methanobacteriati</taxon>
        <taxon>Methanobacteriota</taxon>
        <taxon>Stenosarchaea group</taxon>
        <taxon>Halobacteria</taxon>
        <taxon>Halobacteriales</taxon>
        <taxon>Haloferacaceae</taxon>
        <taxon>Natronocalculus</taxon>
    </lineage>
</organism>
<dbReference type="GO" id="GO:0017000">
    <property type="term" value="P:antibiotic biosynthetic process"/>
    <property type="evidence" value="ECO:0007669"/>
    <property type="project" value="InterPro"/>
</dbReference>
<keyword evidence="2" id="KW-0378">Hydrolase</keyword>
<comment type="similarity">
    <text evidence="1">Belongs to the peptidase S45 family.</text>
</comment>
<keyword evidence="3" id="KW-0865">Zymogen</keyword>
<dbReference type="Gene3D" id="1.10.439.10">
    <property type="entry name" value="Penicillin Amidohydrolase, domain 1"/>
    <property type="match status" value="1"/>
</dbReference>
<dbReference type="PANTHER" id="PTHR34218">
    <property type="entry name" value="PEPTIDASE S45 PENICILLIN AMIDASE"/>
    <property type="match status" value="1"/>
</dbReference>
<reference evidence="5" key="1">
    <citation type="journal article" date="2022" name="Syst. Appl. Microbiol.">
        <title>Natronocalculus amylovorans gen. nov., sp. nov., and Natranaeroarchaeum aerophilus sp. nov., dominant culturable amylolytic natronoarchaea from hypersaline soda lakes in southwestern Siberia.</title>
        <authorList>
            <person name="Sorokin D.Y."/>
            <person name="Elcheninov A.G."/>
            <person name="Khizhniak T.V."/>
            <person name="Koenen M."/>
            <person name="Bale N.J."/>
            <person name="Damste J.S.S."/>
            <person name="Kublanov I.V."/>
        </authorList>
    </citation>
    <scope>NUCLEOTIDE SEQUENCE</scope>
    <source>
        <strain evidence="5">AArc-St2</strain>
    </source>
</reference>
<sequence>MSNDPDRTRRGLLAAIVGGVTAGGVLSPIRSYLDGFAPLSGGVWDETQSDRRTLQGPHGAATVRTDGYGVPHISADSEAAAYYATGYVQAADRLFQLDLQRRQMRGQLSEVVGPDTVSSDEFYLKMCFDDAASATWNALEGTRVGELIQAYVDGVNARISEGKLPPEFGLLGFEPRPWTPADTLLMEKQISWTLTGSFRTLRKALVAETLGTAAADELYPDRLDHDAPILRNGTDRPAGAQSIGASKTNTHQLDAALVNRLSEFESPPGIGSNSWIVSGEHTESGEPILANDPHLLLQAPPIWYEQHIETGDINVRGVTFPGVPFVIIGATETASWGFTNAGADVIDFYTYESDGDEYRYRDGWRSYETEERRLRVAGATDRTVTRRRTVHGPIIEEHGSEVAVAWTGFGATRTTEAIHEYTHSDEMDSFLQATSKFDLPTQCLVYADTDGNTFHYVTGRVPIRQTDGEPVAGNQIFDGSIGEGEWDGYRPFDRPNWDGSGFIPFEEMPHVINPEAIGTANQRIIDDSEYPYYFAESYSAPYRGIRLYEMLDERIDSDQPVTPAFMREMHRDTVDLRVQQFVPMLSTTVSEESPLREHITLLENWDGRMDRTEEAALLFDYFIRSYRELLFSEQLAEIGLPESYPTDWVIAGLDPESEWFDDRSRAELLEAALQTAVDRLTSESAAVYGDVNTTGEMTHPFGLSFLNYPSYPTDGSPATLMNYRRTDVAGSSWRMIWSPDGTAEAIAPGGNSGRYFSAHYHDQLKQWADGEYKPLSLTQDGDVRFQFGGEQ</sequence>
<comment type="caution">
    <text evidence="5">The sequence shown here is derived from an EMBL/GenBank/DDBJ whole genome shotgun (WGS) entry which is preliminary data.</text>
</comment>
<dbReference type="InterPro" id="IPR002692">
    <property type="entry name" value="S45"/>
</dbReference>
<dbReference type="InterPro" id="IPR043147">
    <property type="entry name" value="Penicillin_amidase_A-knob"/>
</dbReference>
<evidence type="ECO:0000256" key="4">
    <source>
        <dbReference type="SAM" id="Phobius"/>
    </source>
</evidence>
<dbReference type="SUPFAM" id="SSF56235">
    <property type="entry name" value="N-terminal nucleophile aminohydrolases (Ntn hydrolases)"/>
    <property type="match status" value="1"/>
</dbReference>